<dbReference type="Pfam" id="PF13503">
    <property type="entry name" value="DUF4123"/>
    <property type="match status" value="1"/>
</dbReference>
<dbReference type="OrthoDB" id="8593711at2"/>
<dbReference type="AlphaFoldDB" id="A0A2U8FM56"/>
<sequence length="292" mass="32359">MPQEVAGGRACFHLGGLIDMALDFIDPWVPDWADHLQRLQGRLLEGHHVHLLFDSVFVPGTHQRFGASTRWLALFDGNPGDPATLRSVSPLTLTFAPHNTALLTVLQAGSGAPALSAVITPEPLEDWTARLRPWCVVQVGNQWFNCRFPDTRRLPGFLAALSDAQRAAFIGPAIAWHHIGRDGAWHELPIEATPDAAIPDEVTLEQDQFDQMLDDAAVDEMLFRFMTQGRHQQLTHAARYRLAAQALEAAQQHKLPERAHLDWVDHWLSEAGRADAADTPPNTPDTETALRA</sequence>
<feature type="domain" description="DUF4123" evidence="2">
    <location>
        <begin position="53"/>
        <end position="167"/>
    </location>
</feature>
<keyword evidence="4" id="KW-1185">Reference proteome</keyword>
<dbReference type="Proteomes" id="UP000244892">
    <property type="component" value="Chromosome"/>
</dbReference>
<evidence type="ECO:0000259" key="2">
    <source>
        <dbReference type="Pfam" id="PF13503"/>
    </source>
</evidence>
<dbReference type="InterPro" id="IPR025391">
    <property type="entry name" value="DUF4123"/>
</dbReference>
<feature type="region of interest" description="Disordered" evidence="1">
    <location>
        <begin position="272"/>
        <end position="292"/>
    </location>
</feature>
<accession>A0A2U8FM56</accession>
<protein>
    <recommendedName>
        <fullName evidence="2">DUF4123 domain-containing protein</fullName>
    </recommendedName>
</protein>
<evidence type="ECO:0000256" key="1">
    <source>
        <dbReference type="SAM" id="MobiDB-lite"/>
    </source>
</evidence>
<name>A0A2U8FM56_9BURK</name>
<gene>
    <name evidence="3" type="ORF">DEH84_00415</name>
</gene>
<proteinExistence type="predicted"/>
<organism evidence="3 4">
    <name type="scientific">Aquabacterium olei</name>
    <dbReference type="NCBI Taxonomy" id="1296669"/>
    <lineage>
        <taxon>Bacteria</taxon>
        <taxon>Pseudomonadati</taxon>
        <taxon>Pseudomonadota</taxon>
        <taxon>Betaproteobacteria</taxon>
        <taxon>Burkholderiales</taxon>
        <taxon>Aquabacterium</taxon>
    </lineage>
</organism>
<dbReference type="EMBL" id="CP029210">
    <property type="protein sequence ID" value="AWI52079.1"/>
    <property type="molecule type" value="Genomic_DNA"/>
</dbReference>
<dbReference type="KEGG" id="aon:DEH84_00415"/>
<evidence type="ECO:0000313" key="4">
    <source>
        <dbReference type="Proteomes" id="UP000244892"/>
    </source>
</evidence>
<evidence type="ECO:0000313" key="3">
    <source>
        <dbReference type="EMBL" id="AWI52079.1"/>
    </source>
</evidence>
<reference evidence="3 4" key="1">
    <citation type="submission" date="2018-05" db="EMBL/GenBank/DDBJ databases">
        <title>complete genome sequence of Aquabacterium olei NBRC 110486.</title>
        <authorList>
            <person name="Tang B."/>
            <person name="Chang J."/>
            <person name="Zhang L."/>
            <person name="Yang H."/>
        </authorList>
    </citation>
    <scope>NUCLEOTIDE SEQUENCE [LARGE SCALE GENOMIC DNA]</scope>
    <source>
        <strain evidence="3 4">NBRC 110486</strain>
    </source>
</reference>
<dbReference type="RefSeq" id="WP_109033797.1">
    <property type="nucleotide sequence ID" value="NZ_CP029210.1"/>
</dbReference>